<dbReference type="Pfam" id="PF14168">
    <property type="entry name" value="YjzC"/>
    <property type="match status" value="1"/>
</dbReference>
<dbReference type="Proteomes" id="UP001595906">
    <property type="component" value="Unassembled WGS sequence"/>
</dbReference>
<accession>A0ABV8PVS7</accession>
<keyword evidence="2" id="KW-1185">Reference proteome</keyword>
<dbReference type="RefSeq" id="WP_379013883.1">
    <property type="nucleotide sequence ID" value="NZ_JBHSDC010000018.1"/>
</dbReference>
<protein>
    <submittedName>
        <fullName evidence="1">YjzC family protein</fullName>
    </submittedName>
</protein>
<name>A0ABV8PVS7_9BACT</name>
<gene>
    <name evidence="1" type="ORF">ACFOW1_09585</name>
</gene>
<dbReference type="EMBL" id="JBHSDC010000018">
    <property type="protein sequence ID" value="MFC4232142.1"/>
    <property type="molecule type" value="Genomic_DNA"/>
</dbReference>
<evidence type="ECO:0000313" key="1">
    <source>
        <dbReference type="EMBL" id="MFC4232142.1"/>
    </source>
</evidence>
<organism evidence="1 2">
    <name type="scientific">Parasediminibacterium paludis</name>
    <dbReference type="NCBI Taxonomy" id="908966"/>
    <lineage>
        <taxon>Bacteria</taxon>
        <taxon>Pseudomonadati</taxon>
        <taxon>Bacteroidota</taxon>
        <taxon>Chitinophagia</taxon>
        <taxon>Chitinophagales</taxon>
        <taxon>Chitinophagaceae</taxon>
        <taxon>Parasediminibacterium</taxon>
    </lineage>
</organism>
<sequence>MAEIYKPGDEVPNSGIYKVVHDNVHTEPHEVTCIKGNRFPPCNHCGKHPQFTLVRAAWHINNHPSFK</sequence>
<dbReference type="InterPro" id="IPR025549">
    <property type="entry name" value="YjzC"/>
</dbReference>
<proteinExistence type="predicted"/>
<comment type="caution">
    <text evidence="1">The sequence shown here is derived from an EMBL/GenBank/DDBJ whole genome shotgun (WGS) entry which is preliminary data.</text>
</comment>
<reference evidence="2" key="1">
    <citation type="journal article" date="2019" name="Int. J. Syst. Evol. Microbiol.">
        <title>The Global Catalogue of Microorganisms (GCM) 10K type strain sequencing project: providing services to taxonomists for standard genome sequencing and annotation.</title>
        <authorList>
            <consortium name="The Broad Institute Genomics Platform"/>
            <consortium name="The Broad Institute Genome Sequencing Center for Infectious Disease"/>
            <person name="Wu L."/>
            <person name="Ma J."/>
        </authorList>
    </citation>
    <scope>NUCLEOTIDE SEQUENCE [LARGE SCALE GENOMIC DNA]</scope>
    <source>
        <strain evidence="2">CECT 8010</strain>
    </source>
</reference>
<evidence type="ECO:0000313" key="2">
    <source>
        <dbReference type="Proteomes" id="UP001595906"/>
    </source>
</evidence>